<name>A0A554XIY3_9BURK</name>
<dbReference type="Gene3D" id="3.30.300.160">
    <property type="entry name" value="Type II secretion system, protein E, N-terminal domain"/>
    <property type="match status" value="1"/>
</dbReference>
<protein>
    <submittedName>
        <fullName evidence="6">Type II secretion system protein E</fullName>
    </submittedName>
</protein>
<dbReference type="SMART" id="SM00382">
    <property type="entry name" value="AAA"/>
    <property type="match status" value="1"/>
</dbReference>
<dbReference type="EMBL" id="VJON01000005">
    <property type="protein sequence ID" value="TSE35772.1"/>
    <property type="molecule type" value="Genomic_DNA"/>
</dbReference>
<dbReference type="InterPro" id="IPR003593">
    <property type="entry name" value="AAA+_ATPase"/>
</dbReference>
<sequence>MSVDSDNDSAPCPAAPAPASPLQPRTAAELWALLDRPQTRALTARHLGEALVQMGFLSEQQLREVLVTQHEQRHLGVDRQVGDWLIERGLVSETQLHQAIATWLGNHTVDPTHFAFDREAVALVPQALAQRESVVPLALRGDELAVLMADPLDQRLLEELRFLTQRRLRPVLAAPGTLPAALARAYETTPALSGLQPARHGEHVGAEANRRRLTAHDWLADLQQAAEVGAEQQTDVVSEADNTLVRLINSLIEEAIAQKASDIHIETEPPPKPVRVRLRIDGELKRYMEIDARFRYALVARIKIMAGMDISEHRKPQDGKIDFARFGGIKTELRVVTVPTTAGLEDVVLRLLAASKPMPLDGIGLSERDLADLRRMALKPYGLILVCGPTGSGKTTTLHSLIADINTEDRKIWTAEDPIEITQAGLRQVQINARIGWTFAAAMRTFLRADPDVIMIGEMRDEETARIAVEASLTGHLVLSTLHTNSAPESITRLLEIGIDPFNFSDSLLAILAQRLVRRLCKHCVQSRPATDDELEALATHYLSSSAEPGASLDVAGQIERWRAAYGVDVGARRVVRAYVKRGCEVCEGRGYKGRLGIYELMLCDDAIRHHIRHRSPAGDIRAAALAAGMHTLRQDGIEKVLAGLTDLSEVIAATNV</sequence>
<evidence type="ECO:0000313" key="6">
    <source>
        <dbReference type="EMBL" id="TSE35772.1"/>
    </source>
</evidence>
<dbReference type="InterPro" id="IPR027417">
    <property type="entry name" value="P-loop_NTPase"/>
</dbReference>
<reference evidence="6 7" key="1">
    <citation type="submission" date="2019-07" db="EMBL/GenBank/DDBJ databases">
        <title>Tepidimonas charontis SPSP-6 draft genome.</title>
        <authorList>
            <person name="Da Costa M.S."/>
            <person name="Froufe H.J.C."/>
            <person name="Egas C."/>
            <person name="Albuquerque L."/>
        </authorList>
    </citation>
    <scope>NUCLEOTIDE SEQUENCE [LARGE SCALE GENOMIC DNA]</scope>
    <source>
        <strain evidence="6 7">SPSP-6</strain>
    </source>
</reference>
<keyword evidence="7" id="KW-1185">Reference proteome</keyword>
<dbReference type="Pfam" id="PF00437">
    <property type="entry name" value="T2SSE"/>
    <property type="match status" value="1"/>
</dbReference>
<feature type="domain" description="Bacterial type II secretion system protein E" evidence="5">
    <location>
        <begin position="447"/>
        <end position="461"/>
    </location>
</feature>
<dbReference type="SUPFAM" id="SSF160246">
    <property type="entry name" value="EspE N-terminal domain-like"/>
    <property type="match status" value="1"/>
</dbReference>
<organism evidence="6 7">
    <name type="scientific">Tepidimonas charontis</name>
    <dbReference type="NCBI Taxonomy" id="2267262"/>
    <lineage>
        <taxon>Bacteria</taxon>
        <taxon>Pseudomonadati</taxon>
        <taxon>Pseudomonadota</taxon>
        <taxon>Betaproteobacteria</taxon>
        <taxon>Burkholderiales</taxon>
        <taxon>Tepidimonas</taxon>
    </lineage>
</organism>
<dbReference type="Proteomes" id="UP000318294">
    <property type="component" value="Unassembled WGS sequence"/>
</dbReference>
<keyword evidence="2" id="KW-0547">Nucleotide-binding</keyword>
<dbReference type="CDD" id="cd01129">
    <property type="entry name" value="PulE-GspE-like"/>
    <property type="match status" value="1"/>
</dbReference>
<dbReference type="Gene3D" id="3.30.450.90">
    <property type="match status" value="1"/>
</dbReference>
<dbReference type="PROSITE" id="PS00662">
    <property type="entry name" value="T2SP_E"/>
    <property type="match status" value="1"/>
</dbReference>
<proteinExistence type="inferred from homology"/>
<dbReference type="Pfam" id="PF05157">
    <property type="entry name" value="MshEN"/>
    <property type="match status" value="1"/>
</dbReference>
<evidence type="ECO:0000259" key="5">
    <source>
        <dbReference type="PROSITE" id="PS00662"/>
    </source>
</evidence>
<dbReference type="InterPro" id="IPR037257">
    <property type="entry name" value="T2SS_E_N_sf"/>
</dbReference>
<dbReference type="OrthoDB" id="5790493at2"/>
<comment type="similarity">
    <text evidence="1">Belongs to the GSP E family.</text>
</comment>
<dbReference type="AlphaFoldDB" id="A0A554XIY3"/>
<feature type="region of interest" description="Disordered" evidence="4">
    <location>
        <begin position="1"/>
        <end position="23"/>
    </location>
</feature>
<dbReference type="PANTHER" id="PTHR30258:SF1">
    <property type="entry name" value="PROTEIN TRANSPORT PROTEIN HOFB HOMOLOG"/>
    <property type="match status" value="1"/>
</dbReference>
<evidence type="ECO:0000313" key="7">
    <source>
        <dbReference type="Proteomes" id="UP000318294"/>
    </source>
</evidence>
<accession>A0A554XIY3</accession>
<dbReference type="Gene3D" id="3.40.50.300">
    <property type="entry name" value="P-loop containing nucleotide triphosphate hydrolases"/>
    <property type="match status" value="1"/>
</dbReference>
<dbReference type="InterPro" id="IPR001482">
    <property type="entry name" value="T2SS/T4SS_dom"/>
</dbReference>
<dbReference type="SUPFAM" id="SSF52540">
    <property type="entry name" value="P-loop containing nucleoside triphosphate hydrolases"/>
    <property type="match status" value="1"/>
</dbReference>
<dbReference type="InterPro" id="IPR007831">
    <property type="entry name" value="T2SS_GspE_N"/>
</dbReference>
<evidence type="ECO:0000256" key="1">
    <source>
        <dbReference type="ARBA" id="ARBA00006611"/>
    </source>
</evidence>
<evidence type="ECO:0000256" key="3">
    <source>
        <dbReference type="ARBA" id="ARBA00022840"/>
    </source>
</evidence>
<keyword evidence="3" id="KW-0067">ATP-binding</keyword>
<evidence type="ECO:0000256" key="4">
    <source>
        <dbReference type="SAM" id="MobiDB-lite"/>
    </source>
</evidence>
<dbReference type="RefSeq" id="WP_144327570.1">
    <property type="nucleotide sequence ID" value="NZ_VJON01000005.1"/>
</dbReference>
<dbReference type="GO" id="GO:0016887">
    <property type="term" value="F:ATP hydrolysis activity"/>
    <property type="evidence" value="ECO:0007669"/>
    <property type="project" value="TreeGrafter"/>
</dbReference>
<dbReference type="PANTHER" id="PTHR30258">
    <property type="entry name" value="TYPE II SECRETION SYSTEM PROTEIN GSPE-RELATED"/>
    <property type="match status" value="1"/>
</dbReference>
<evidence type="ECO:0000256" key="2">
    <source>
        <dbReference type="ARBA" id="ARBA00022741"/>
    </source>
</evidence>
<gene>
    <name evidence="6" type="primary">epsE_2</name>
    <name evidence="6" type="ORF">Tchar_00555</name>
</gene>
<dbReference type="GO" id="GO:0005524">
    <property type="term" value="F:ATP binding"/>
    <property type="evidence" value="ECO:0007669"/>
    <property type="project" value="UniProtKB-KW"/>
</dbReference>
<comment type="caution">
    <text evidence="6">The sequence shown here is derived from an EMBL/GenBank/DDBJ whole genome shotgun (WGS) entry which is preliminary data.</text>
</comment>
<dbReference type="GO" id="GO:0005886">
    <property type="term" value="C:plasma membrane"/>
    <property type="evidence" value="ECO:0007669"/>
    <property type="project" value="TreeGrafter"/>
</dbReference>